<organism evidence="2 3">
    <name type="scientific">Araneus ventricosus</name>
    <name type="common">Orbweaver spider</name>
    <name type="synonym">Epeira ventricosa</name>
    <dbReference type="NCBI Taxonomy" id="182803"/>
    <lineage>
        <taxon>Eukaryota</taxon>
        <taxon>Metazoa</taxon>
        <taxon>Ecdysozoa</taxon>
        <taxon>Arthropoda</taxon>
        <taxon>Chelicerata</taxon>
        <taxon>Arachnida</taxon>
        <taxon>Araneae</taxon>
        <taxon>Araneomorphae</taxon>
        <taxon>Entelegynae</taxon>
        <taxon>Araneoidea</taxon>
        <taxon>Araneidae</taxon>
        <taxon>Araneus</taxon>
    </lineage>
</organism>
<feature type="region of interest" description="Disordered" evidence="1">
    <location>
        <begin position="49"/>
        <end position="140"/>
    </location>
</feature>
<dbReference type="EMBL" id="BGPR01004972">
    <property type="protein sequence ID" value="GBN05487.1"/>
    <property type="molecule type" value="Genomic_DNA"/>
</dbReference>
<name>A0A4Y2KV26_ARAVE</name>
<comment type="caution">
    <text evidence="2">The sequence shown here is derived from an EMBL/GenBank/DDBJ whole genome shotgun (WGS) entry which is preliminary data.</text>
</comment>
<evidence type="ECO:0000313" key="2">
    <source>
        <dbReference type="EMBL" id="GBN05487.1"/>
    </source>
</evidence>
<proteinExistence type="predicted"/>
<sequence>MAVNRSHVKGGEWLDGVSASVHSIAAEGFVKPRAVGTERLVGIPPTTVHKYEPRETRGLQSHTPCERSDLSEFHSPQVRTSRDSRSAKPLEVGKSRLFGIPTTTDHKYEPRETRDLPSHSPWEQRDWSEFHRPQSTSTTLERLEVYQATRHGNKAFDPLQTPQ</sequence>
<reference evidence="2 3" key="1">
    <citation type="journal article" date="2019" name="Sci. Rep.">
        <title>Orb-weaving spider Araneus ventricosus genome elucidates the spidroin gene catalogue.</title>
        <authorList>
            <person name="Kono N."/>
            <person name="Nakamura H."/>
            <person name="Ohtoshi R."/>
            <person name="Moran D.A.P."/>
            <person name="Shinohara A."/>
            <person name="Yoshida Y."/>
            <person name="Fujiwara M."/>
            <person name="Mori M."/>
            <person name="Tomita M."/>
            <person name="Arakawa K."/>
        </authorList>
    </citation>
    <scope>NUCLEOTIDE SEQUENCE [LARGE SCALE GENOMIC DNA]</scope>
</reference>
<feature type="compositionally biased region" description="Basic and acidic residues" evidence="1">
    <location>
        <begin position="104"/>
        <end position="132"/>
    </location>
</feature>
<evidence type="ECO:0000313" key="3">
    <source>
        <dbReference type="Proteomes" id="UP000499080"/>
    </source>
</evidence>
<protein>
    <submittedName>
        <fullName evidence="2">Uncharacterized protein</fullName>
    </submittedName>
</protein>
<gene>
    <name evidence="2" type="ORF">AVEN_91057_1</name>
</gene>
<dbReference type="AlphaFoldDB" id="A0A4Y2KV26"/>
<keyword evidence="3" id="KW-1185">Reference proteome</keyword>
<feature type="compositionally biased region" description="Basic and acidic residues" evidence="1">
    <location>
        <begin position="80"/>
        <end position="94"/>
    </location>
</feature>
<dbReference type="Proteomes" id="UP000499080">
    <property type="component" value="Unassembled WGS sequence"/>
</dbReference>
<accession>A0A4Y2KV26</accession>
<evidence type="ECO:0000256" key="1">
    <source>
        <dbReference type="SAM" id="MobiDB-lite"/>
    </source>
</evidence>